<feature type="transmembrane region" description="Helical" evidence="7">
    <location>
        <begin position="432"/>
        <end position="451"/>
    </location>
</feature>
<dbReference type="GO" id="GO:0005886">
    <property type="term" value="C:plasma membrane"/>
    <property type="evidence" value="ECO:0007669"/>
    <property type="project" value="UniProtKB-SubCell"/>
</dbReference>
<dbReference type="HOGENOM" id="CLU_000960_28_2_0"/>
<dbReference type="Gene3D" id="1.20.1720.10">
    <property type="entry name" value="Multidrug resistance protein D"/>
    <property type="match status" value="1"/>
</dbReference>
<sequence length="468" mass="49137">MNDPTIRSPWLVFAITCLAVFAVMLDSLVLLVAFQAIQASFASVDVAQLSWVLNAYTIVYGALLVPAGSLADRFGRRRMFLLGAIIFTLASLLCGMASEINWLIGFRALQALGGALLSPAALALVLAAFPIARRTLAVSLWGAVGALAVVAGPPLGSWVVQVFGWPGIFFLNLPIGLLTVGLGWRVIAESRDMSAAGWPDLLGVALLCLSAGLLTVGLVQSEHWGWQSPATVTALCAGLVVLGLFLRRSQLVAQPALDLRLFHERNFRLANLANVLFGIAFTAMFFGSIQFLTRVWDYSLLQAGLAITPGPLMVVLGAPLAGRLATRWGQRILLIPGGLFYTAGAFLLLVGAGSYPQFLSVWLPAMLLSGLGVALIIPLLSSVAVQHLTPDQLAGGSGVFQALRQFASVIGVTLSVLLLGATPATAQAFTPIFALMMAGGLGVTLMSFGLATAPQPVIVPAAVQPTEL</sequence>
<dbReference type="PANTHER" id="PTHR42718:SF48">
    <property type="entry name" value="CONSERVED TWO-DOMAIN MEMBRANE PROTEIN-RELATED"/>
    <property type="match status" value="1"/>
</dbReference>
<feature type="domain" description="Major facilitator superfamily (MFS) profile" evidence="8">
    <location>
        <begin position="12"/>
        <end position="457"/>
    </location>
</feature>
<protein>
    <submittedName>
        <fullName evidence="9">Drug resistance transporter, EmrB/QacA subfamily</fullName>
    </submittedName>
</protein>
<feature type="transmembrane region" description="Helical" evidence="7">
    <location>
        <begin position="332"/>
        <end position="355"/>
    </location>
</feature>
<dbReference type="GO" id="GO:0022857">
    <property type="term" value="F:transmembrane transporter activity"/>
    <property type="evidence" value="ECO:0007669"/>
    <property type="project" value="InterPro"/>
</dbReference>
<dbReference type="AlphaFoldDB" id="A9WFT1"/>
<keyword evidence="2" id="KW-0813">Transport</keyword>
<dbReference type="SUPFAM" id="SSF103473">
    <property type="entry name" value="MFS general substrate transporter"/>
    <property type="match status" value="1"/>
</dbReference>
<evidence type="ECO:0000256" key="4">
    <source>
        <dbReference type="ARBA" id="ARBA00022692"/>
    </source>
</evidence>
<organism evidence="9 10">
    <name type="scientific">Chloroflexus aurantiacus (strain ATCC 29366 / DSM 635 / J-10-fl)</name>
    <dbReference type="NCBI Taxonomy" id="324602"/>
    <lineage>
        <taxon>Bacteria</taxon>
        <taxon>Bacillati</taxon>
        <taxon>Chloroflexota</taxon>
        <taxon>Chloroflexia</taxon>
        <taxon>Chloroflexales</taxon>
        <taxon>Chloroflexineae</taxon>
        <taxon>Chloroflexaceae</taxon>
        <taxon>Chloroflexus</taxon>
    </lineage>
</organism>
<accession>A9WFT1</accession>
<dbReference type="Gene3D" id="1.20.1250.20">
    <property type="entry name" value="MFS general substrate transporter like domains"/>
    <property type="match status" value="1"/>
</dbReference>
<proteinExistence type="predicted"/>
<keyword evidence="4 7" id="KW-0812">Transmembrane</keyword>
<name>A9WFT1_CHLAA</name>
<dbReference type="KEGG" id="cau:Caur_2222"/>
<feature type="transmembrane region" description="Helical" evidence="7">
    <location>
        <begin position="168"/>
        <end position="188"/>
    </location>
</feature>
<feature type="transmembrane region" description="Helical" evidence="7">
    <location>
        <begin position="200"/>
        <end position="220"/>
    </location>
</feature>
<evidence type="ECO:0000256" key="5">
    <source>
        <dbReference type="ARBA" id="ARBA00022989"/>
    </source>
</evidence>
<dbReference type="PROSITE" id="PS50850">
    <property type="entry name" value="MFS"/>
    <property type="match status" value="1"/>
</dbReference>
<dbReference type="eggNOG" id="COG0477">
    <property type="taxonomic scope" value="Bacteria"/>
</dbReference>
<feature type="transmembrane region" description="Helical" evidence="7">
    <location>
        <begin position="104"/>
        <end position="129"/>
    </location>
</feature>
<keyword evidence="5 7" id="KW-1133">Transmembrane helix</keyword>
<evidence type="ECO:0000256" key="6">
    <source>
        <dbReference type="ARBA" id="ARBA00023136"/>
    </source>
</evidence>
<evidence type="ECO:0000259" key="8">
    <source>
        <dbReference type="PROSITE" id="PS50850"/>
    </source>
</evidence>
<dbReference type="InterPro" id="IPR011701">
    <property type="entry name" value="MFS"/>
</dbReference>
<feature type="transmembrane region" description="Helical" evidence="7">
    <location>
        <begin position="406"/>
        <end position="426"/>
    </location>
</feature>
<keyword evidence="10" id="KW-1185">Reference proteome</keyword>
<feature type="transmembrane region" description="Helical" evidence="7">
    <location>
        <begin position="49"/>
        <end position="67"/>
    </location>
</feature>
<evidence type="ECO:0000256" key="7">
    <source>
        <dbReference type="SAM" id="Phobius"/>
    </source>
</evidence>
<dbReference type="GO" id="GO:0016020">
    <property type="term" value="C:membrane"/>
    <property type="evidence" value="ECO:0000318"/>
    <property type="project" value="GO_Central"/>
</dbReference>
<dbReference type="EMBL" id="CP000909">
    <property type="protein sequence ID" value="ABY35431.1"/>
    <property type="molecule type" value="Genomic_DNA"/>
</dbReference>
<dbReference type="InterPro" id="IPR004638">
    <property type="entry name" value="EmrB-like"/>
</dbReference>
<evidence type="ECO:0000313" key="10">
    <source>
        <dbReference type="Proteomes" id="UP000002008"/>
    </source>
</evidence>
<keyword evidence="3" id="KW-1003">Cell membrane</keyword>
<dbReference type="NCBIfam" id="TIGR00711">
    <property type="entry name" value="efflux_EmrB"/>
    <property type="match status" value="1"/>
</dbReference>
<dbReference type="PANTHER" id="PTHR42718">
    <property type="entry name" value="MAJOR FACILITATOR SUPERFAMILY MULTIDRUG TRANSPORTER MFSC"/>
    <property type="match status" value="1"/>
</dbReference>
<feature type="transmembrane region" description="Helical" evidence="7">
    <location>
        <begin position="298"/>
        <end position="320"/>
    </location>
</feature>
<feature type="transmembrane region" description="Helical" evidence="7">
    <location>
        <begin position="267"/>
        <end position="292"/>
    </location>
</feature>
<gene>
    <name evidence="9" type="ordered locus">Caur_2222</name>
</gene>
<comment type="subcellular location">
    <subcellularLocation>
        <location evidence="1">Cell membrane</location>
        <topology evidence="1">Multi-pass membrane protein</topology>
    </subcellularLocation>
</comment>
<feature type="transmembrane region" description="Helical" evidence="7">
    <location>
        <begin position="12"/>
        <end position="37"/>
    </location>
</feature>
<feature type="transmembrane region" description="Helical" evidence="7">
    <location>
        <begin position="136"/>
        <end position="156"/>
    </location>
</feature>
<evidence type="ECO:0000256" key="3">
    <source>
        <dbReference type="ARBA" id="ARBA00022475"/>
    </source>
</evidence>
<dbReference type="Pfam" id="PF07690">
    <property type="entry name" value="MFS_1"/>
    <property type="match status" value="1"/>
</dbReference>
<dbReference type="RefSeq" id="WP_012258085.1">
    <property type="nucleotide sequence ID" value="NC_010175.1"/>
</dbReference>
<dbReference type="STRING" id="324602.Caur_2222"/>
<dbReference type="Proteomes" id="UP000002008">
    <property type="component" value="Chromosome"/>
</dbReference>
<dbReference type="PATRIC" id="fig|324602.8.peg.2518"/>
<dbReference type="InterPro" id="IPR036259">
    <property type="entry name" value="MFS_trans_sf"/>
</dbReference>
<evidence type="ECO:0000256" key="1">
    <source>
        <dbReference type="ARBA" id="ARBA00004651"/>
    </source>
</evidence>
<feature type="transmembrane region" description="Helical" evidence="7">
    <location>
        <begin position="361"/>
        <end position="385"/>
    </location>
</feature>
<evidence type="ECO:0000256" key="2">
    <source>
        <dbReference type="ARBA" id="ARBA00022448"/>
    </source>
</evidence>
<evidence type="ECO:0000313" key="9">
    <source>
        <dbReference type="EMBL" id="ABY35431.1"/>
    </source>
</evidence>
<feature type="transmembrane region" description="Helical" evidence="7">
    <location>
        <begin position="226"/>
        <end position="246"/>
    </location>
</feature>
<dbReference type="InParanoid" id="A9WFT1"/>
<feature type="transmembrane region" description="Helical" evidence="7">
    <location>
        <begin position="79"/>
        <end position="98"/>
    </location>
</feature>
<dbReference type="CDD" id="cd17321">
    <property type="entry name" value="MFS_MMR_MDR_like"/>
    <property type="match status" value="1"/>
</dbReference>
<keyword evidence="6 7" id="KW-0472">Membrane</keyword>
<dbReference type="InterPro" id="IPR020846">
    <property type="entry name" value="MFS_dom"/>
</dbReference>
<dbReference type="EnsemblBacteria" id="ABY35431">
    <property type="protein sequence ID" value="ABY35431"/>
    <property type="gene ID" value="Caur_2222"/>
</dbReference>
<reference evidence="10" key="1">
    <citation type="journal article" date="2011" name="BMC Genomics">
        <title>Complete genome sequence of the filamentous anoxygenic phototrophic bacterium Chloroflexus aurantiacus.</title>
        <authorList>
            <person name="Tang K.H."/>
            <person name="Barry K."/>
            <person name="Chertkov O."/>
            <person name="Dalin E."/>
            <person name="Han C.S."/>
            <person name="Hauser L.J."/>
            <person name="Honchak B.M."/>
            <person name="Karbach L.E."/>
            <person name="Land M.L."/>
            <person name="Lapidus A."/>
            <person name="Larimer F.W."/>
            <person name="Mikhailova N."/>
            <person name="Pitluck S."/>
            <person name="Pierson B.K."/>
            <person name="Blankenship R.E."/>
        </authorList>
    </citation>
    <scope>NUCLEOTIDE SEQUENCE [LARGE SCALE GENOMIC DNA]</scope>
    <source>
        <strain evidence="10">ATCC 29366 / DSM 635 / J-10-fl</strain>
    </source>
</reference>